<dbReference type="Proteomes" id="UP000015106">
    <property type="component" value="Chromosome 3"/>
</dbReference>
<reference evidence="1" key="3">
    <citation type="submission" date="2022-06" db="UniProtKB">
        <authorList>
            <consortium name="EnsemblPlants"/>
        </authorList>
    </citation>
    <scope>IDENTIFICATION</scope>
</reference>
<reference evidence="2" key="1">
    <citation type="journal article" date="2013" name="Nature">
        <title>Draft genome of the wheat A-genome progenitor Triticum urartu.</title>
        <authorList>
            <person name="Ling H.Q."/>
            <person name="Zhao S."/>
            <person name="Liu D."/>
            <person name="Wang J."/>
            <person name="Sun H."/>
            <person name="Zhang C."/>
            <person name="Fan H."/>
            <person name="Li D."/>
            <person name="Dong L."/>
            <person name="Tao Y."/>
            <person name="Gao C."/>
            <person name="Wu H."/>
            <person name="Li Y."/>
            <person name="Cui Y."/>
            <person name="Guo X."/>
            <person name="Zheng S."/>
            <person name="Wang B."/>
            <person name="Yu K."/>
            <person name="Liang Q."/>
            <person name="Yang W."/>
            <person name="Lou X."/>
            <person name="Chen J."/>
            <person name="Feng M."/>
            <person name="Jian J."/>
            <person name="Zhang X."/>
            <person name="Luo G."/>
            <person name="Jiang Y."/>
            <person name="Liu J."/>
            <person name="Wang Z."/>
            <person name="Sha Y."/>
            <person name="Zhang B."/>
            <person name="Wu H."/>
            <person name="Tang D."/>
            <person name="Shen Q."/>
            <person name="Xue P."/>
            <person name="Zou S."/>
            <person name="Wang X."/>
            <person name="Liu X."/>
            <person name="Wang F."/>
            <person name="Yang Y."/>
            <person name="An X."/>
            <person name="Dong Z."/>
            <person name="Zhang K."/>
            <person name="Zhang X."/>
            <person name="Luo M.C."/>
            <person name="Dvorak J."/>
            <person name="Tong Y."/>
            <person name="Wang J."/>
            <person name="Yang H."/>
            <person name="Li Z."/>
            <person name="Wang D."/>
            <person name="Zhang A."/>
            <person name="Wang J."/>
        </authorList>
    </citation>
    <scope>NUCLEOTIDE SEQUENCE</scope>
    <source>
        <strain evidence="2">cv. G1812</strain>
    </source>
</reference>
<dbReference type="Gramene" id="TuG1812G0300004036.01.T01">
    <property type="protein sequence ID" value="TuG1812G0300004036.01.T01"/>
    <property type="gene ID" value="TuG1812G0300004036.01"/>
</dbReference>
<dbReference type="EnsemblPlants" id="TuG1812G0300004036.01.T01">
    <property type="protein sequence ID" value="TuG1812G0300004036.01.T01"/>
    <property type="gene ID" value="TuG1812G0300004036.01"/>
</dbReference>
<dbReference type="AlphaFoldDB" id="A0A8R7TYH3"/>
<protein>
    <submittedName>
        <fullName evidence="1">Uncharacterized protein</fullName>
    </submittedName>
</protein>
<sequence length="169" mass="18451">APRRPEGHQPWPLWFRVRPRAAARWGRRSLTQRANLALVRVRRRRGCCPPVQPAARRASPEFLHDAVSSCHCPPWSPDASAMNPSIPPVRASLQLQTPARSSLHRAAAVRAEDDASASTARPLCFALDCQAPPVLIPVQLRALACPHANTCSSPTPINGFPEPDLSCLL</sequence>
<evidence type="ECO:0000313" key="2">
    <source>
        <dbReference type="Proteomes" id="UP000015106"/>
    </source>
</evidence>
<evidence type="ECO:0000313" key="1">
    <source>
        <dbReference type="EnsemblPlants" id="TuG1812G0300004036.01.T01"/>
    </source>
</evidence>
<organism evidence="1 2">
    <name type="scientific">Triticum urartu</name>
    <name type="common">Red wild einkorn</name>
    <name type="synonym">Crithodium urartu</name>
    <dbReference type="NCBI Taxonomy" id="4572"/>
    <lineage>
        <taxon>Eukaryota</taxon>
        <taxon>Viridiplantae</taxon>
        <taxon>Streptophyta</taxon>
        <taxon>Embryophyta</taxon>
        <taxon>Tracheophyta</taxon>
        <taxon>Spermatophyta</taxon>
        <taxon>Magnoliopsida</taxon>
        <taxon>Liliopsida</taxon>
        <taxon>Poales</taxon>
        <taxon>Poaceae</taxon>
        <taxon>BOP clade</taxon>
        <taxon>Pooideae</taxon>
        <taxon>Triticodae</taxon>
        <taxon>Triticeae</taxon>
        <taxon>Triticinae</taxon>
        <taxon>Triticum</taxon>
    </lineage>
</organism>
<accession>A0A8R7TYH3</accession>
<reference evidence="1" key="2">
    <citation type="submission" date="2018-03" db="EMBL/GenBank/DDBJ databases">
        <title>The Triticum urartu genome reveals the dynamic nature of wheat genome evolution.</title>
        <authorList>
            <person name="Ling H."/>
            <person name="Ma B."/>
            <person name="Shi X."/>
            <person name="Liu H."/>
            <person name="Dong L."/>
            <person name="Sun H."/>
            <person name="Cao Y."/>
            <person name="Gao Q."/>
            <person name="Zheng S."/>
            <person name="Li Y."/>
            <person name="Yu Y."/>
            <person name="Du H."/>
            <person name="Qi M."/>
            <person name="Li Y."/>
            <person name="Yu H."/>
            <person name="Cui Y."/>
            <person name="Wang N."/>
            <person name="Chen C."/>
            <person name="Wu H."/>
            <person name="Zhao Y."/>
            <person name="Zhang J."/>
            <person name="Li Y."/>
            <person name="Zhou W."/>
            <person name="Zhang B."/>
            <person name="Hu W."/>
            <person name="Eijk M."/>
            <person name="Tang J."/>
            <person name="Witsenboer H."/>
            <person name="Zhao S."/>
            <person name="Li Z."/>
            <person name="Zhang A."/>
            <person name="Wang D."/>
            <person name="Liang C."/>
        </authorList>
    </citation>
    <scope>NUCLEOTIDE SEQUENCE [LARGE SCALE GENOMIC DNA]</scope>
    <source>
        <strain evidence="1">cv. G1812</strain>
    </source>
</reference>
<proteinExistence type="predicted"/>
<name>A0A8R7TYH3_TRIUA</name>
<keyword evidence="2" id="KW-1185">Reference proteome</keyword>